<dbReference type="Gramene" id="PUZ70067">
    <property type="protein sequence ID" value="PUZ70067"/>
    <property type="gene ID" value="GQ55_2G195100"/>
</dbReference>
<evidence type="ECO:0000313" key="2">
    <source>
        <dbReference type="EMBL" id="PUZ70067.1"/>
    </source>
</evidence>
<organism evidence="2 3">
    <name type="scientific">Panicum hallii var. hallii</name>
    <dbReference type="NCBI Taxonomy" id="1504633"/>
    <lineage>
        <taxon>Eukaryota</taxon>
        <taxon>Viridiplantae</taxon>
        <taxon>Streptophyta</taxon>
        <taxon>Embryophyta</taxon>
        <taxon>Tracheophyta</taxon>
        <taxon>Spermatophyta</taxon>
        <taxon>Magnoliopsida</taxon>
        <taxon>Liliopsida</taxon>
        <taxon>Poales</taxon>
        <taxon>Poaceae</taxon>
        <taxon>PACMAD clade</taxon>
        <taxon>Panicoideae</taxon>
        <taxon>Panicodae</taxon>
        <taxon>Paniceae</taxon>
        <taxon>Panicinae</taxon>
        <taxon>Panicum</taxon>
        <taxon>Panicum sect. Panicum</taxon>
    </lineage>
</organism>
<keyword evidence="3" id="KW-1185">Reference proteome</keyword>
<dbReference type="AlphaFoldDB" id="A0A2T7EQF9"/>
<dbReference type="Proteomes" id="UP000244336">
    <property type="component" value="Chromosome 2"/>
</dbReference>
<gene>
    <name evidence="2" type="ORF">GQ55_2G195100</name>
</gene>
<dbReference type="EMBL" id="CM009750">
    <property type="protein sequence ID" value="PUZ70067.1"/>
    <property type="molecule type" value="Genomic_DNA"/>
</dbReference>
<evidence type="ECO:0000313" key="3">
    <source>
        <dbReference type="Proteomes" id="UP000244336"/>
    </source>
</evidence>
<name>A0A2T7EQF9_9POAL</name>
<sequence>MEGRGDELVRRCADPEILVTRETEEMPRRQPIKARSHCDISVWRKDESSDTAMEGKFSPIPQLVGRQA</sequence>
<evidence type="ECO:0000256" key="1">
    <source>
        <dbReference type="SAM" id="MobiDB-lite"/>
    </source>
</evidence>
<accession>A0A2T7EQF9</accession>
<reference evidence="2 3" key="1">
    <citation type="submission" date="2018-04" db="EMBL/GenBank/DDBJ databases">
        <title>WGS assembly of Panicum hallii var. hallii HAL2.</title>
        <authorList>
            <person name="Lovell J."/>
            <person name="Jenkins J."/>
            <person name="Lowry D."/>
            <person name="Mamidi S."/>
            <person name="Sreedasyam A."/>
            <person name="Weng X."/>
            <person name="Barry K."/>
            <person name="Bonette J."/>
            <person name="Campitelli B."/>
            <person name="Daum C."/>
            <person name="Gordon S."/>
            <person name="Gould B."/>
            <person name="Lipzen A."/>
            <person name="MacQueen A."/>
            <person name="Palacio-Mejia J."/>
            <person name="Plott C."/>
            <person name="Shakirov E."/>
            <person name="Shu S."/>
            <person name="Yoshinaga Y."/>
            <person name="Zane M."/>
            <person name="Rokhsar D."/>
            <person name="Grimwood J."/>
            <person name="Schmutz J."/>
            <person name="Juenger T."/>
        </authorList>
    </citation>
    <scope>NUCLEOTIDE SEQUENCE [LARGE SCALE GENOMIC DNA]</scope>
    <source>
        <strain evidence="3">cv. HAL2</strain>
    </source>
</reference>
<protein>
    <submittedName>
        <fullName evidence="2">Uncharacterized protein</fullName>
    </submittedName>
</protein>
<feature type="region of interest" description="Disordered" evidence="1">
    <location>
        <begin position="45"/>
        <end position="68"/>
    </location>
</feature>
<proteinExistence type="predicted"/>